<feature type="chain" id="PRO_5027011290" description="C1q domain-containing protein" evidence="1">
    <location>
        <begin position="28"/>
        <end position="256"/>
    </location>
</feature>
<comment type="caution">
    <text evidence="2">The sequence shown here is derived from an EMBL/GenBank/DDBJ whole genome shotgun (WGS) entry which is preliminary data.</text>
</comment>
<dbReference type="RefSeq" id="WP_163605706.1">
    <property type="nucleotide sequence ID" value="NZ_JAABOO010000001.1"/>
</dbReference>
<evidence type="ECO:0000313" key="3">
    <source>
        <dbReference type="Proteomes" id="UP000468581"/>
    </source>
</evidence>
<dbReference type="AlphaFoldDB" id="A0A6P0UHH4"/>
<evidence type="ECO:0000313" key="2">
    <source>
        <dbReference type="EMBL" id="NER12694.1"/>
    </source>
</evidence>
<accession>A0A6P0UHH4</accession>
<organism evidence="2 3">
    <name type="scientific">Leptobacterium flavescens</name>
    <dbReference type="NCBI Taxonomy" id="472055"/>
    <lineage>
        <taxon>Bacteria</taxon>
        <taxon>Pseudomonadati</taxon>
        <taxon>Bacteroidota</taxon>
        <taxon>Flavobacteriia</taxon>
        <taxon>Flavobacteriales</taxon>
        <taxon>Flavobacteriaceae</taxon>
        <taxon>Leptobacterium</taxon>
    </lineage>
</organism>
<protein>
    <recommendedName>
        <fullName evidence="4">C1q domain-containing protein</fullName>
    </recommendedName>
</protein>
<reference evidence="2 3" key="1">
    <citation type="submission" date="2020-01" db="EMBL/GenBank/DDBJ databases">
        <title>Leptobacterium flavescens.</title>
        <authorList>
            <person name="Wang G."/>
        </authorList>
    </citation>
    <scope>NUCLEOTIDE SEQUENCE [LARGE SCALE GENOMIC DNA]</scope>
    <source>
        <strain evidence="2 3">KCTC 22160</strain>
    </source>
</reference>
<proteinExistence type="predicted"/>
<evidence type="ECO:0000256" key="1">
    <source>
        <dbReference type="SAM" id="SignalP"/>
    </source>
</evidence>
<dbReference type="Proteomes" id="UP000468581">
    <property type="component" value="Unassembled WGS sequence"/>
</dbReference>
<feature type="signal peptide" evidence="1">
    <location>
        <begin position="1"/>
        <end position="27"/>
    </location>
</feature>
<gene>
    <name evidence="2" type="ORF">GWK08_04525</name>
</gene>
<evidence type="ECO:0008006" key="4">
    <source>
        <dbReference type="Google" id="ProtNLM"/>
    </source>
</evidence>
<sequence>MNLNSLFGKGVAVCAFLLFSNLQPITAQVGIGTNTPDASSALDISSTSSGVLAPRMNTTQRDNISSPATGLLVYNTSTNTFDYNMGTPASPNWVSLGTGGSSSPSSAKFSNTDTTTDLNFPTTSNLQVPIFGNEVWNDDTGLFVLVNDETLRITETGRYRLQYNISIENQSGSNNDSGLRAILRINGTAVNPVSFSSTGIMLSNQDHDQASLHLADVFEFSANDEISIHIFDANNNVNVITLESAGTSTFYIEKIN</sequence>
<dbReference type="InterPro" id="IPR008983">
    <property type="entry name" value="Tumour_necrosis_fac-like_dom"/>
</dbReference>
<dbReference type="SUPFAM" id="SSF49842">
    <property type="entry name" value="TNF-like"/>
    <property type="match status" value="1"/>
</dbReference>
<keyword evidence="3" id="KW-1185">Reference proteome</keyword>
<dbReference type="Gene3D" id="2.60.120.40">
    <property type="match status" value="1"/>
</dbReference>
<dbReference type="EMBL" id="JAABOO010000001">
    <property type="protein sequence ID" value="NER12694.1"/>
    <property type="molecule type" value="Genomic_DNA"/>
</dbReference>
<name>A0A6P0UHH4_9FLAO</name>
<keyword evidence="1" id="KW-0732">Signal</keyword>